<organism evidence="2 3">
    <name type="scientific">Colocasia esculenta</name>
    <name type="common">Wild taro</name>
    <name type="synonym">Arum esculentum</name>
    <dbReference type="NCBI Taxonomy" id="4460"/>
    <lineage>
        <taxon>Eukaryota</taxon>
        <taxon>Viridiplantae</taxon>
        <taxon>Streptophyta</taxon>
        <taxon>Embryophyta</taxon>
        <taxon>Tracheophyta</taxon>
        <taxon>Spermatophyta</taxon>
        <taxon>Magnoliopsida</taxon>
        <taxon>Liliopsida</taxon>
        <taxon>Araceae</taxon>
        <taxon>Aroideae</taxon>
        <taxon>Colocasieae</taxon>
        <taxon>Colocasia</taxon>
    </lineage>
</organism>
<feature type="compositionally biased region" description="Low complexity" evidence="1">
    <location>
        <begin position="8"/>
        <end position="18"/>
    </location>
</feature>
<dbReference type="AlphaFoldDB" id="A0A843W9U8"/>
<protein>
    <submittedName>
        <fullName evidence="2">Uncharacterized protein</fullName>
    </submittedName>
</protein>
<proteinExistence type="predicted"/>
<dbReference type="Proteomes" id="UP000652761">
    <property type="component" value="Unassembled WGS sequence"/>
</dbReference>
<evidence type="ECO:0000313" key="2">
    <source>
        <dbReference type="EMBL" id="MQM02441.1"/>
    </source>
</evidence>
<keyword evidence="3" id="KW-1185">Reference proteome</keyword>
<feature type="region of interest" description="Disordered" evidence="1">
    <location>
        <begin position="1"/>
        <end position="23"/>
    </location>
</feature>
<evidence type="ECO:0000256" key="1">
    <source>
        <dbReference type="SAM" id="MobiDB-lite"/>
    </source>
</evidence>
<sequence length="85" mass="9555">MDMEEVCSSSSSRSSFSSHMQVVAEEHRSSEEGFLDCMVHPLKEESCELVVEVPSEDSYLLRHTGETGVPALEEYIVKSDSKRDE</sequence>
<gene>
    <name evidence="2" type="ORF">Taro_035204</name>
</gene>
<reference evidence="2" key="1">
    <citation type="submission" date="2017-07" db="EMBL/GenBank/DDBJ databases">
        <title>Taro Niue Genome Assembly and Annotation.</title>
        <authorList>
            <person name="Atibalentja N."/>
            <person name="Keating K."/>
            <person name="Fields C.J."/>
        </authorList>
    </citation>
    <scope>NUCLEOTIDE SEQUENCE</scope>
    <source>
        <strain evidence="2">Niue_2</strain>
        <tissue evidence="2">Leaf</tissue>
    </source>
</reference>
<comment type="caution">
    <text evidence="2">The sequence shown here is derived from an EMBL/GenBank/DDBJ whole genome shotgun (WGS) entry which is preliminary data.</text>
</comment>
<dbReference type="EMBL" id="NMUH01002854">
    <property type="protein sequence ID" value="MQM02441.1"/>
    <property type="molecule type" value="Genomic_DNA"/>
</dbReference>
<name>A0A843W9U8_COLES</name>
<evidence type="ECO:0000313" key="3">
    <source>
        <dbReference type="Proteomes" id="UP000652761"/>
    </source>
</evidence>
<accession>A0A843W9U8</accession>